<feature type="transmembrane region" description="Helical" evidence="1">
    <location>
        <begin position="179"/>
        <end position="201"/>
    </location>
</feature>
<evidence type="ECO:0000313" key="3">
    <source>
        <dbReference type="Proteomes" id="UP001215280"/>
    </source>
</evidence>
<name>A0AAD7HQU7_9AGAR</name>
<feature type="transmembrane region" description="Helical" evidence="1">
    <location>
        <begin position="126"/>
        <end position="159"/>
    </location>
</feature>
<feature type="transmembrane region" description="Helical" evidence="1">
    <location>
        <begin position="82"/>
        <end position="106"/>
    </location>
</feature>
<feature type="transmembrane region" description="Helical" evidence="1">
    <location>
        <begin position="283"/>
        <end position="305"/>
    </location>
</feature>
<sequence length="357" mass="39438">MILHFGIRTLQCIQEILRCHSRCSRTVAVEQLGCDYRSTSWCFSLTTRHAGFNTTLESAGIRGILTPNSSCAMALSLLSANLATLVLATLFYGIYFVLFTISMYLLFRRHNNAASHTGSQKTAPILWSMVFLSAVRLFLVVTGYWVILVYRAFIAFLQIDNGGGAETFYGDNAQLTSRILNVLLALSIFIGDSLIILRLWVVWSFSSLVLLVPICSLVLFTAASATSAHIIEGSTTVFSDLGLTVASILTLITNIYCTAFISWKIWRTTRNLMRSNAVSLRNFLAIVVESAAIYAFWAAFFTVTYQVKSNLCFLVIETGPGIIGIVNALIHTRVGLGWSVEQNHGHSWPTSPAVFTK</sequence>
<evidence type="ECO:0000256" key="1">
    <source>
        <dbReference type="SAM" id="Phobius"/>
    </source>
</evidence>
<reference evidence="2" key="1">
    <citation type="submission" date="2023-03" db="EMBL/GenBank/DDBJ databases">
        <title>Massive genome expansion in bonnet fungi (Mycena s.s.) driven by repeated elements and novel gene families across ecological guilds.</title>
        <authorList>
            <consortium name="Lawrence Berkeley National Laboratory"/>
            <person name="Harder C.B."/>
            <person name="Miyauchi S."/>
            <person name="Viragh M."/>
            <person name="Kuo A."/>
            <person name="Thoen E."/>
            <person name="Andreopoulos B."/>
            <person name="Lu D."/>
            <person name="Skrede I."/>
            <person name="Drula E."/>
            <person name="Henrissat B."/>
            <person name="Morin E."/>
            <person name="Kohler A."/>
            <person name="Barry K."/>
            <person name="LaButti K."/>
            <person name="Morin E."/>
            <person name="Salamov A."/>
            <person name="Lipzen A."/>
            <person name="Mereny Z."/>
            <person name="Hegedus B."/>
            <person name="Baldrian P."/>
            <person name="Stursova M."/>
            <person name="Weitz H."/>
            <person name="Taylor A."/>
            <person name="Grigoriev I.V."/>
            <person name="Nagy L.G."/>
            <person name="Martin F."/>
            <person name="Kauserud H."/>
        </authorList>
    </citation>
    <scope>NUCLEOTIDE SEQUENCE</scope>
    <source>
        <strain evidence="2">CBHHK188m</strain>
    </source>
</reference>
<proteinExistence type="predicted"/>
<keyword evidence="1" id="KW-1133">Transmembrane helix</keyword>
<dbReference type="AlphaFoldDB" id="A0AAD7HQU7"/>
<comment type="caution">
    <text evidence="2">The sequence shown here is derived from an EMBL/GenBank/DDBJ whole genome shotgun (WGS) entry which is preliminary data.</text>
</comment>
<keyword evidence="1" id="KW-0812">Transmembrane</keyword>
<feature type="transmembrane region" description="Helical" evidence="1">
    <location>
        <begin position="208"/>
        <end position="231"/>
    </location>
</feature>
<keyword evidence="1" id="KW-0472">Membrane</keyword>
<protein>
    <submittedName>
        <fullName evidence="2">Uncharacterized protein</fullName>
    </submittedName>
</protein>
<evidence type="ECO:0000313" key="2">
    <source>
        <dbReference type="EMBL" id="KAJ7726153.1"/>
    </source>
</evidence>
<gene>
    <name evidence="2" type="ORF">DFH07DRAFT_245029</name>
</gene>
<feature type="transmembrane region" description="Helical" evidence="1">
    <location>
        <begin position="243"/>
        <end position="263"/>
    </location>
</feature>
<keyword evidence="3" id="KW-1185">Reference proteome</keyword>
<organism evidence="2 3">
    <name type="scientific">Mycena maculata</name>
    <dbReference type="NCBI Taxonomy" id="230809"/>
    <lineage>
        <taxon>Eukaryota</taxon>
        <taxon>Fungi</taxon>
        <taxon>Dikarya</taxon>
        <taxon>Basidiomycota</taxon>
        <taxon>Agaricomycotina</taxon>
        <taxon>Agaricomycetes</taxon>
        <taxon>Agaricomycetidae</taxon>
        <taxon>Agaricales</taxon>
        <taxon>Marasmiineae</taxon>
        <taxon>Mycenaceae</taxon>
        <taxon>Mycena</taxon>
    </lineage>
</organism>
<dbReference type="Proteomes" id="UP001215280">
    <property type="component" value="Unassembled WGS sequence"/>
</dbReference>
<dbReference type="EMBL" id="JARJLG010000222">
    <property type="protein sequence ID" value="KAJ7726153.1"/>
    <property type="molecule type" value="Genomic_DNA"/>
</dbReference>
<accession>A0AAD7HQU7</accession>